<dbReference type="Proteomes" id="UP000808699">
    <property type="component" value="Unassembled WGS sequence"/>
</dbReference>
<proteinExistence type="predicted"/>
<keyword evidence="2" id="KW-1185">Reference proteome</keyword>
<evidence type="ECO:0000313" key="2">
    <source>
        <dbReference type="Proteomes" id="UP000808699"/>
    </source>
</evidence>
<dbReference type="RefSeq" id="WP_200042959.1">
    <property type="nucleotide sequence ID" value="NZ_JADWNO010000002.1"/>
</dbReference>
<reference evidence="1 2" key="1">
    <citation type="submission" date="2020-11" db="EMBL/GenBank/DDBJ databases">
        <title>Enhanced detection system for hospital associated transmission using whole genome sequencing surveillance.</title>
        <authorList>
            <person name="Harrison L.H."/>
            <person name="Van Tyne D."/>
            <person name="Marsh J.W."/>
            <person name="Griffith M.P."/>
            <person name="Snyder D.J."/>
            <person name="Cooper V.S."/>
            <person name="Mustapha M."/>
        </authorList>
    </citation>
    <scope>NUCLEOTIDE SEQUENCE [LARGE SCALE GENOMIC DNA]</scope>
    <source>
        <strain evidence="1 2">ACIN00241</strain>
    </source>
</reference>
<dbReference type="EMBL" id="JADWNO010000002">
    <property type="protein sequence ID" value="MBJ8436774.1"/>
    <property type="molecule type" value="Genomic_DNA"/>
</dbReference>
<protein>
    <submittedName>
        <fullName evidence="1">Uncharacterized protein</fullName>
    </submittedName>
</protein>
<name>A0ABS1AFQ9_9GAMM</name>
<evidence type="ECO:0000313" key="1">
    <source>
        <dbReference type="EMBL" id="MBJ8436774.1"/>
    </source>
</evidence>
<accession>A0ABS1AFQ9</accession>
<sequence length="68" mass="7912">MKRSTYMFTKELIAEVREEMTKSSFSDYRTVVNKSIPKQTADYVNKIHLSREEMNEAFAKARAFGKTA</sequence>
<comment type="caution">
    <text evidence="1">The sequence shown here is derived from an EMBL/GenBank/DDBJ whole genome shotgun (WGS) entry which is preliminary data.</text>
</comment>
<gene>
    <name evidence="1" type="ORF">I6M64_05475</name>
</gene>
<organism evidence="1 2">
    <name type="scientific">Acinetobacter lactucae</name>
    <dbReference type="NCBI Taxonomy" id="1785128"/>
    <lineage>
        <taxon>Bacteria</taxon>
        <taxon>Pseudomonadati</taxon>
        <taxon>Pseudomonadota</taxon>
        <taxon>Gammaproteobacteria</taxon>
        <taxon>Moraxellales</taxon>
        <taxon>Moraxellaceae</taxon>
        <taxon>Acinetobacter</taxon>
        <taxon>Acinetobacter calcoaceticus/baumannii complex</taxon>
    </lineage>
</organism>